<feature type="transmembrane region" description="Helical" evidence="8">
    <location>
        <begin position="62"/>
        <end position="83"/>
    </location>
</feature>
<dbReference type="InterPro" id="IPR018584">
    <property type="entry name" value="GT87"/>
</dbReference>
<sequence>MSGWSGRKLVAGLAVLEVAAVVLVLVLKRFDGLDLEVYLGGAKALAENGSPYDAWVPTTHQILLPFTYTPFAAAVFLPGTLLPFAVTMKLVSIASIVATGVVAYLYVATLNGSLTDPAKVNGRVSAALVAIGAQLAGALLEPVRSTLGFGQINALLMVLVVLDVLLPGDRRRTKGLLIGVAAAIKLTPAVFVVYFLVRRDFKSAARVVAGFVAAGALLWLVRPSASFTYWTKLVFDAGRIGGVDYVGNQSLRGLVTRLGLPETAGNVGWLLAVLAVMAVVAVVIVRAGEPVLALTACALGGLLVSPISWTHHWTWCVPILVLAGYYGARAWRTDRVVTWWSGAVVAAGLALFIVGPMWFAPRPAPSAGWWLATESYELFGLLLLALAAFAAPRLKAVNVASRDSKSLDATFTDL</sequence>
<dbReference type="GO" id="GO:0005886">
    <property type="term" value="C:plasma membrane"/>
    <property type="evidence" value="ECO:0007669"/>
    <property type="project" value="UniProtKB-SubCell"/>
</dbReference>
<feature type="transmembrane region" description="Helical" evidence="8">
    <location>
        <begin position="378"/>
        <end position="396"/>
    </location>
</feature>
<comment type="similarity">
    <text evidence="7">Belongs to the glycosyltransferase 87 family.</text>
</comment>
<evidence type="ECO:0000256" key="5">
    <source>
        <dbReference type="ARBA" id="ARBA00022989"/>
    </source>
</evidence>
<evidence type="ECO:0000256" key="2">
    <source>
        <dbReference type="ARBA" id="ARBA00022475"/>
    </source>
</evidence>
<feature type="transmembrane region" description="Helical" evidence="8">
    <location>
        <begin position="9"/>
        <end position="27"/>
    </location>
</feature>
<keyword evidence="10" id="KW-1185">Reference proteome</keyword>
<evidence type="ECO:0000313" key="9">
    <source>
        <dbReference type="EMBL" id="WIY05343.1"/>
    </source>
</evidence>
<dbReference type="GO" id="GO:0016758">
    <property type="term" value="F:hexosyltransferase activity"/>
    <property type="evidence" value="ECO:0007669"/>
    <property type="project" value="InterPro"/>
</dbReference>
<evidence type="ECO:0000313" key="10">
    <source>
        <dbReference type="Proteomes" id="UP001239397"/>
    </source>
</evidence>
<dbReference type="EMBL" id="CP127295">
    <property type="protein sequence ID" value="WIY05343.1"/>
    <property type="molecule type" value="Genomic_DNA"/>
</dbReference>
<keyword evidence="4 8" id="KW-0812">Transmembrane</keyword>
<comment type="subcellular location">
    <subcellularLocation>
        <location evidence="1">Cell membrane</location>
        <topology evidence="1">Multi-pass membrane protein</topology>
    </subcellularLocation>
</comment>
<feature type="transmembrane region" description="Helical" evidence="8">
    <location>
        <begin position="338"/>
        <end position="358"/>
    </location>
</feature>
<evidence type="ECO:0000256" key="8">
    <source>
        <dbReference type="SAM" id="Phobius"/>
    </source>
</evidence>
<organism evidence="9 10">
    <name type="scientific">Amycolatopsis mongoliensis</name>
    <dbReference type="NCBI Taxonomy" id="715475"/>
    <lineage>
        <taxon>Bacteria</taxon>
        <taxon>Bacillati</taxon>
        <taxon>Actinomycetota</taxon>
        <taxon>Actinomycetes</taxon>
        <taxon>Pseudonocardiales</taxon>
        <taxon>Pseudonocardiaceae</taxon>
        <taxon>Amycolatopsis</taxon>
    </lineage>
</organism>
<dbReference type="AlphaFoldDB" id="A0A9Y2NMY8"/>
<proteinExistence type="inferred from homology"/>
<keyword evidence="3" id="KW-0808">Transferase</keyword>
<keyword evidence="6 8" id="KW-0472">Membrane</keyword>
<feature type="transmembrane region" description="Helical" evidence="8">
    <location>
        <begin position="204"/>
        <end position="221"/>
    </location>
</feature>
<dbReference type="RefSeq" id="WP_286001635.1">
    <property type="nucleotide sequence ID" value="NZ_CP127295.1"/>
</dbReference>
<dbReference type="Pfam" id="PF09594">
    <property type="entry name" value="GT87"/>
    <property type="match status" value="1"/>
</dbReference>
<feature type="transmembrane region" description="Helical" evidence="8">
    <location>
        <begin position="267"/>
        <end position="284"/>
    </location>
</feature>
<reference evidence="9 10" key="1">
    <citation type="submission" date="2023-06" db="EMBL/GenBank/DDBJ databases">
        <authorList>
            <person name="Oyuntsetseg B."/>
            <person name="Kim S.B."/>
        </authorList>
    </citation>
    <scope>NUCLEOTIDE SEQUENCE [LARGE SCALE GENOMIC DNA]</scope>
    <source>
        <strain evidence="9 10">4-36</strain>
    </source>
</reference>
<keyword evidence="5 8" id="KW-1133">Transmembrane helix</keyword>
<keyword evidence="2" id="KW-1003">Cell membrane</keyword>
<evidence type="ECO:0000256" key="6">
    <source>
        <dbReference type="ARBA" id="ARBA00023136"/>
    </source>
</evidence>
<accession>A0A9Y2NMY8</accession>
<evidence type="ECO:0000256" key="7">
    <source>
        <dbReference type="ARBA" id="ARBA00024033"/>
    </source>
</evidence>
<feature type="transmembrane region" description="Helical" evidence="8">
    <location>
        <begin position="90"/>
        <end position="108"/>
    </location>
</feature>
<evidence type="ECO:0000256" key="3">
    <source>
        <dbReference type="ARBA" id="ARBA00022679"/>
    </source>
</evidence>
<protein>
    <submittedName>
        <fullName evidence="9">Glycosyltransferase 87 family protein</fullName>
    </submittedName>
</protein>
<evidence type="ECO:0000256" key="1">
    <source>
        <dbReference type="ARBA" id="ARBA00004651"/>
    </source>
</evidence>
<dbReference type="Proteomes" id="UP001239397">
    <property type="component" value="Chromosome"/>
</dbReference>
<feature type="transmembrane region" description="Helical" evidence="8">
    <location>
        <begin position="315"/>
        <end position="331"/>
    </location>
</feature>
<evidence type="ECO:0000256" key="4">
    <source>
        <dbReference type="ARBA" id="ARBA00022692"/>
    </source>
</evidence>
<feature type="transmembrane region" description="Helical" evidence="8">
    <location>
        <begin position="178"/>
        <end position="197"/>
    </location>
</feature>
<feature type="transmembrane region" description="Helical" evidence="8">
    <location>
        <begin position="147"/>
        <end position="166"/>
    </location>
</feature>
<gene>
    <name evidence="9" type="ORF">QRX60_16395</name>
</gene>
<dbReference type="KEGG" id="amog:QRX60_16395"/>
<name>A0A9Y2NMY8_9PSEU</name>